<proteinExistence type="inferred from homology"/>
<dbReference type="AlphaFoldDB" id="A0A7C2NXD0"/>
<evidence type="ECO:0000256" key="4">
    <source>
        <dbReference type="ARBA" id="ARBA00022833"/>
    </source>
</evidence>
<evidence type="ECO:0000256" key="3">
    <source>
        <dbReference type="ARBA" id="ARBA00022723"/>
    </source>
</evidence>
<dbReference type="InterPro" id="IPR013149">
    <property type="entry name" value="ADH-like_C"/>
</dbReference>
<dbReference type="Gene3D" id="3.40.50.720">
    <property type="entry name" value="NAD(P)-binding Rossmann-like Domain"/>
    <property type="match status" value="1"/>
</dbReference>
<dbReference type="InterPro" id="IPR036291">
    <property type="entry name" value="NAD(P)-bd_dom_sf"/>
</dbReference>
<evidence type="ECO:0000256" key="2">
    <source>
        <dbReference type="ARBA" id="ARBA00008072"/>
    </source>
</evidence>
<dbReference type="Pfam" id="PF08240">
    <property type="entry name" value="ADH_N"/>
    <property type="match status" value="1"/>
</dbReference>
<dbReference type="SUPFAM" id="SSF51735">
    <property type="entry name" value="NAD(P)-binding Rossmann-fold domains"/>
    <property type="match status" value="1"/>
</dbReference>
<comment type="similarity">
    <text evidence="2">Belongs to the zinc-containing alcohol dehydrogenase family.</text>
</comment>
<organism evidence="8">
    <name type="scientific">Schlesneria paludicola</name>
    <dbReference type="NCBI Taxonomy" id="360056"/>
    <lineage>
        <taxon>Bacteria</taxon>
        <taxon>Pseudomonadati</taxon>
        <taxon>Planctomycetota</taxon>
        <taxon>Planctomycetia</taxon>
        <taxon>Planctomycetales</taxon>
        <taxon>Planctomycetaceae</taxon>
        <taxon>Schlesneria</taxon>
    </lineage>
</organism>
<feature type="domain" description="Alcohol dehydrogenase-like N-terminal" evidence="7">
    <location>
        <begin position="24"/>
        <end position="125"/>
    </location>
</feature>
<evidence type="ECO:0000259" key="7">
    <source>
        <dbReference type="Pfam" id="PF08240"/>
    </source>
</evidence>
<dbReference type="GO" id="GO:0016491">
    <property type="term" value="F:oxidoreductase activity"/>
    <property type="evidence" value="ECO:0007669"/>
    <property type="project" value="UniProtKB-KW"/>
</dbReference>
<dbReference type="Gene3D" id="3.90.180.10">
    <property type="entry name" value="Medium-chain alcohol dehydrogenases, catalytic domain"/>
    <property type="match status" value="1"/>
</dbReference>
<evidence type="ECO:0000256" key="1">
    <source>
        <dbReference type="ARBA" id="ARBA00001947"/>
    </source>
</evidence>
<dbReference type="CDD" id="cd08242">
    <property type="entry name" value="MDR_like"/>
    <property type="match status" value="1"/>
</dbReference>
<feature type="domain" description="Alcohol dehydrogenase-like C-terminal" evidence="6">
    <location>
        <begin position="164"/>
        <end position="268"/>
    </location>
</feature>
<dbReference type="SUPFAM" id="SSF50129">
    <property type="entry name" value="GroES-like"/>
    <property type="match status" value="1"/>
</dbReference>
<evidence type="ECO:0000259" key="6">
    <source>
        <dbReference type="Pfam" id="PF00107"/>
    </source>
</evidence>
<reference evidence="8" key="1">
    <citation type="journal article" date="2020" name="mSystems">
        <title>Genome- and Community-Level Interaction Insights into Carbon Utilization and Element Cycling Functions of Hydrothermarchaeota in Hydrothermal Sediment.</title>
        <authorList>
            <person name="Zhou Z."/>
            <person name="Liu Y."/>
            <person name="Xu W."/>
            <person name="Pan J."/>
            <person name="Luo Z.H."/>
            <person name="Li M."/>
        </authorList>
    </citation>
    <scope>NUCLEOTIDE SEQUENCE [LARGE SCALE GENOMIC DNA]</scope>
    <source>
        <strain evidence="8">SpSt-339</strain>
    </source>
</reference>
<evidence type="ECO:0000256" key="5">
    <source>
        <dbReference type="ARBA" id="ARBA00023002"/>
    </source>
</evidence>
<dbReference type="GO" id="GO:0046872">
    <property type="term" value="F:metal ion binding"/>
    <property type="evidence" value="ECO:0007669"/>
    <property type="project" value="UniProtKB-KW"/>
</dbReference>
<dbReference type="InterPro" id="IPR013154">
    <property type="entry name" value="ADH-like_N"/>
</dbReference>
<comment type="cofactor">
    <cofactor evidence="1">
        <name>Zn(2+)</name>
        <dbReference type="ChEBI" id="CHEBI:29105"/>
    </cofactor>
</comment>
<gene>
    <name evidence="8" type="ORF">ENQ76_10030</name>
</gene>
<dbReference type="PANTHER" id="PTHR43350">
    <property type="entry name" value="NAD-DEPENDENT ALCOHOL DEHYDROGENASE"/>
    <property type="match status" value="1"/>
</dbReference>
<protein>
    <submittedName>
        <fullName evidence="8">Alcohol dehydrogenase</fullName>
    </submittedName>
</protein>
<dbReference type="Pfam" id="PF00107">
    <property type="entry name" value="ADH_zinc_N"/>
    <property type="match status" value="1"/>
</dbReference>
<keyword evidence="5" id="KW-0560">Oxidoreductase</keyword>
<keyword evidence="3" id="KW-0479">Metal-binding</keyword>
<keyword evidence="4" id="KW-0862">Zinc</keyword>
<dbReference type="InterPro" id="IPR011032">
    <property type="entry name" value="GroES-like_sf"/>
</dbReference>
<comment type="caution">
    <text evidence="8">The sequence shown here is derived from an EMBL/GenBank/DDBJ whole genome shotgun (WGS) entry which is preliminary data.</text>
</comment>
<accession>A0A7C2NXD0</accession>
<dbReference type="EMBL" id="DSOK01000287">
    <property type="protein sequence ID" value="HEN15790.1"/>
    <property type="molecule type" value="Genomic_DNA"/>
</dbReference>
<name>A0A7C2NXD0_9PLAN</name>
<sequence length="316" mass="33869">MLAVVLDDSGLHLRRDVPRPIPRPGEVTVRVSRAGICETDVQLVRGYMGFRGVPGHEFVGVAQSGRFAGQRVVAEINNACRVCPTCRAGLPNHCPQRTVTGILNHAGGFAEEVAVPECNLHPVPDSVTDDQAVFIEPLAAAFQIPSQMPDLAGQRVFVLGDGRLGQLCAQVLALQDARLTVIGKHADKLELLRRRGLDTALRADITPDRTADVVVDCTGSATGIEDAFRWLRPRGTLVLKTTVAGQPPLSLAPIVIDELRVLGSRCGPFAPAIQALAERTVDVAPLIAARYPLSEALQAFEQVMTQPVLKVLLDVA</sequence>
<dbReference type="PANTHER" id="PTHR43350:SF2">
    <property type="entry name" value="GROES-LIKE ZINC-BINDING ALCOHOL DEHYDROGENASE FAMILY PROTEIN"/>
    <property type="match status" value="1"/>
</dbReference>
<evidence type="ECO:0000313" key="8">
    <source>
        <dbReference type="EMBL" id="HEN15790.1"/>
    </source>
</evidence>